<protein>
    <recommendedName>
        <fullName evidence="1">Stage 0 sporulation protein A homolog</fullName>
    </recommendedName>
</protein>
<dbReference type="Pfam" id="PF00072">
    <property type="entry name" value="Response_reg"/>
    <property type="match status" value="1"/>
</dbReference>
<gene>
    <name evidence="12" type="ORF">HMPREF3293_03111</name>
</gene>
<dbReference type="PANTHER" id="PTHR48111">
    <property type="entry name" value="REGULATOR OF RPOS"/>
    <property type="match status" value="1"/>
</dbReference>
<dbReference type="Gene3D" id="1.10.10.10">
    <property type="entry name" value="Winged helix-like DNA-binding domain superfamily/Winged helix DNA-binding domain"/>
    <property type="match status" value="1"/>
</dbReference>
<dbReference type="PROSITE" id="PS50110">
    <property type="entry name" value="RESPONSE_REGULATORY"/>
    <property type="match status" value="1"/>
</dbReference>
<dbReference type="GO" id="GO:0000156">
    <property type="term" value="F:phosphorelay response regulator activity"/>
    <property type="evidence" value="ECO:0007669"/>
    <property type="project" value="TreeGrafter"/>
</dbReference>
<dbReference type="SUPFAM" id="SSF52172">
    <property type="entry name" value="CheY-like"/>
    <property type="match status" value="1"/>
</dbReference>
<dbReference type="EMBL" id="LSZW01000067">
    <property type="protein sequence ID" value="KXK64063.1"/>
    <property type="molecule type" value="Genomic_DNA"/>
</dbReference>
<feature type="modified residue" description="4-aspartylphosphate" evidence="8">
    <location>
        <position position="109"/>
    </location>
</feature>
<evidence type="ECO:0000256" key="2">
    <source>
        <dbReference type="ARBA" id="ARBA00022553"/>
    </source>
</evidence>
<proteinExistence type="predicted"/>
<keyword evidence="6" id="KW-0804">Transcription</keyword>
<evidence type="ECO:0000256" key="4">
    <source>
        <dbReference type="ARBA" id="ARBA00023015"/>
    </source>
</evidence>
<dbReference type="GO" id="GO:0000976">
    <property type="term" value="F:transcription cis-regulatory region binding"/>
    <property type="evidence" value="ECO:0007669"/>
    <property type="project" value="TreeGrafter"/>
</dbReference>
<comment type="function">
    <text evidence="7">May play the central regulatory role in sporulation. It may be an element of the effector pathway responsible for the activation of sporulation genes in response to nutritional stress. Spo0A may act in concert with spo0H (a sigma factor) to control the expression of some genes that are critical to the sporulation process.</text>
</comment>
<dbReference type="PATRIC" id="fig|626937.4.peg.3063"/>
<dbReference type="STRING" id="626937.HMPREF3293_03111"/>
<dbReference type="SMART" id="SM00448">
    <property type="entry name" value="REC"/>
    <property type="match status" value="1"/>
</dbReference>
<dbReference type="PROSITE" id="PS51755">
    <property type="entry name" value="OMPR_PHOB"/>
    <property type="match status" value="1"/>
</dbReference>
<evidence type="ECO:0000256" key="6">
    <source>
        <dbReference type="ARBA" id="ARBA00023163"/>
    </source>
</evidence>
<keyword evidence="2 8" id="KW-0597">Phosphoprotein</keyword>
<dbReference type="Proteomes" id="UP000070366">
    <property type="component" value="Unassembled WGS sequence"/>
</dbReference>
<dbReference type="Gene3D" id="3.40.50.2300">
    <property type="match status" value="1"/>
</dbReference>
<keyword evidence="3" id="KW-0902">Two-component regulatory system</keyword>
<feature type="domain" description="OmpR/PhoB-type" evidence="11">
    <location>
        <begin position="178"/>
        <end position="271"/>
    </location>
</feature>
<evidence type="ECO:0000259" key="10">
    <source>
        <dbReference type="PROSITE" id="PS50110"/>
    </source>
</evidence>
<evidence type="ECO:0000313" key="13">
    <source>
        <dbReference type="Proteomes" id="UP000070366"/>
    </source>
</evidence>
<feature type="domain" description="Response regulatory" evidence="10">
    <location>
        <begin position="60"/>
        <end position="171"/>
    </location>
</feature>
<dbReference type="InterPro" id="IPR039420">
    <property type="entry name" value="WalR-like"/>
</dbReference>
<feature type="DNA-binding region" description="OmpR/PhoB-type" evidence="9">
    <location>
        <begin position="178"/>
        <end position="271"/>
    </location>
</feature>
<accession>A0A136Q079</accession>
<dbReference type="GO" id="GO:0006355">
    <property type="term" value="P:regulation of DNA-templated transcription"/>
    <property type="evidence" value="ECO:0007669"/>
    <property type="project" value="InterPro"/>
</dbReference>
<evidence type="ECO:0000256" key="7">
    <source>
        <dbReference type="ARBA" id="ARBA00024867"/>
    </source>
</evidence>
<dbReference type="CDD" id="cd00383">
    <property type="entry name" value="trans_reg_C"/>
    <property type="match status" value="1"/>
</dbReference>
<dbReference type="PANTHER" id="PTHR48111:SF21">
    <property type="entry name" value="DNA-BINDING DUAL MASTER TRANSCRIPTIONAL REGULATOR RPAA"/>
    <property type="match status" value="1"/>
</dbReference>
<dbReference type="CDD" id="cd17574">
    <property type="entry name" value="REC_OmpR"/>
    <property type="match status" value="1"/>
</dbReference>
<dbReference type="InterPro" id="IPR036388">
    <property type="entry name" value="WH-like_DNA-bd_sf"/>
</dbReference>
<dbReference type="InterPro" id="IPR016032">
    <property type="entry name" value="Sig_transdc_resp-reg_C-effctor"/>
</dbReference>
<evidence type="ECO:0000256" key="9">
    <source>
        <dbReference type="PROSITE-ProRule" id="PRU01091"/>
    </source>
</evidence>
<name>A0A136Q079_9FIRM</name>
<evidence type="ECO:0000256" key="1">
    <source>
        <dbReference type="ARBA" id="ARBA00018672"/>
    </source>
</evidence>
<dbReference type="InterPro" id="IPR011006">
    <property type="entry name" value="CheY-like_superfamily"/>
</dbReference>
<keyword evidence="5 9" id="KW-0238">DNA-binding</keyword>
<dbReference type="SMART" id="SM00862">
    <property type="entry name" value="Trans_reg_C"/>
    <property type="match status" value="1"/>
</dbReference>
<evidence type="ECO:0000259" key="11">
    <source>
        <dbReference type="PROSITE" id="PS51755"/>
    </source>
</evidence>
<comment type="caution">
    <text evidence="12">The sequence shown here is derived from an EMBL/GenBank/DDBJ whole genome shotgun (WGS) entry which is preliminary data.</text>
</comment>
<keyword evidence="4" id="KW-0805">Transcription regulation</keyword>
<dbReference type="AlphaFoldDB" id="A0A136Q079"/>
<dbReference type="InterPro" id="IPR001867">
    <property type="entry name" value="OmpR/PhoB-type_DNA-bd"/>
</dbReference>
<dbReference type="GO" id="GO:0005829">
    <property type="term" value="C:cytosol"/>
    <property type="evidence" value="ECO:0007669"/>
    <property type="project" value="TreeGrafter"/>
</dbReference>
<evidence type="ECO:0000256" key="5">
    <source>
        <dbReference type="ARBA" id="ARBA00023125"/>
    </source>
</evidence>
<keyword evidence="13" id="KW-1185">Reference proteome</keyword>
<evidence type="ECO:0000256" key="3">
    <source>
        <dbReference type="ARBA" id="ARBA00023012"/>
    </source>
</evidence>
<dbReference type="Pfam" id="PF00486">
    <property type="entry name" value="Trans_reg_C"/>
    <property type="match status" value="1"/>
</dbReference>
<evidence type="ECO:0000256" key="8">
    <source>
        <dbReference type="PROSITE-ProRule" id="PRU00169"/>
    </source>
</evidence>
<dbReference type="InterPro" id="IPR001789">
    <property type="entry name" value="Sig_transdc_resp-reg_receiver"/>
</dbReference>
<sequence>MIYPLFLFAFMIQGRAFPVKCASTTLQRFYILMMFFHPAGDTILKHTWNNMTAVRCEMNKILVVEDDEAISSLICLNLSAAGYEVIPLCDGSEVPERLQTEQFDLALLDVMLPGIDGFSLFSCFAQHGIPVIYLTAVNDTESKVKGLLKAEDYIVKPFDILELMVRMEKVLRRTGRFPHVFRAGDVEIDEQRHSVKKDGRSVSLKPLEFDLLLTLAKNKNIAMSRDALLLSVWGIDFMGETRTVDVHIAQLRKKLGISIATIPKVGYRLED</sequence>
<reference evidence="12 13" key="1">
    <citation type="submission" date="2016-02" db="EMBL/GenBank/DDBJ databases">
        <authorList>
            <person name="Wen L."/>
            <person name="He K."/>
            <person name="Yang H."/>
        </authorList>
    </citation>
    <scope>NUCLEOTIDE SEQUENCE [LARGE SCALE GENOMIC DNA]</scope>
    <source>
        <strain evidence="12 13">DSM 22607</strain>
    </source>
</reference>
<dbReference type="SUPFAM" id="SSF46894">
    <property type="entry name" value="C-terminal effector domain of the bipartite response regulators"/>
    <property type="match status" value="1"/>
</dbReference>
<dbReference type="GO" id="GO:0032993">
    <property type="term" value="C:protein-DNA complex"/>
    <property type="evidence" value="ECO:0007669"/>
    <property type="project" value="TreeGrafter"/>
</dbReference>
<organism evidence="12 13">
    <name type="scientific">Christensenella minuta</name>
    <dbReference type="NCBI Taxonomy" id="626937"/>
    <lineage>
        <taxon>Bacteria</taxon>
        <taxon>Bacillati</taxon>
        <taxon>Bacillota</taxon>
        <taxon>Clostridia</taxon>
        <taxon>Christensenellales</taxon>
        <taxon>Christensenellaceae</taxon>
        <taxon>Christensenella</taxon>
    </lineage>
</organism>
<evidence type="ECO:0000313" key="12">
    <source>
        <dbReference type="EMBL" id="KXK64063.1"/>
    </source>
</evidence>